<dbReference type="KEGG" id="vg:26643644"/>
<accession>F8SJL5</accession>
<evidence type="ECO:0000313" key="2">
    <source>
        <dbReference type="Proteomes" id="UP000008388"/>
    </source>
</evidence>
<gene>
    <name evidence="1" type="primary">115</name>
</gene>
<sequence length="97" mass="10658">MTDKYESPVSTPDKLYINGYNVTALTDLIEQIRDHFGDETFLEQISIDTEQVQVAGCSCCPGGAVYNTYYVITREPVGDNVRNSATMLGGILQETDG</sequence>
<organismHost>
    <name type="scientific">Pseudomonas aeruginosa</name>
    <dbReference type="NCBI Taxonomy" id="287"/>
</organismHost>
<dbReference type="RefSeq" id="YP_009217195.1">
    <property type="nucleotide sequence ID" value="NC_028999.1"/>
</dbReference>
<organism evidence="1 2">
    <name type="scientific">Pseudomonas phage PhiPA3</name>
    <name type="common">Pseudomonas aeruginosa phage PhiPA3</name>
    <dbReference type="NCBI Taxonomy" id="998086"/>
    <lineage>
        <taxon>Viruses</taxon>
        <taxon>Duplodnaviria</taxon>
        <taxon>Heunggongvirae</taxon>
        <taxon>Uroviricota</taxon>
        <taxon>Caudoviricetes</taxon>
        <taxon>Chimalliviridae</taxon>
        <taxon>Miltoncavirus</taxon>
        <taxon>Miltoncavirus PhiPA3</taxon>
    </lineage>
</organism>
<proteinExistence type="predicted"/>
<evidence type="ECO:0000313" key="1">
    <source>
        <dbReference type="EMBL" id="AEH03539.1"/>
    </source>
</evidence>
<name>F8SJL5_BPPA3</name>
<keyword evidence="2" id="KW-1185">Reference proteome</keyword>
<reference evidence="1 2" key="1">
    <citation type="journal article" date="2011" name="Microbiology">
        <title>The Pseudomonas aeruginosa generalized transducing phage phiPA3 is a new member of the phiKZ-like group of 'jumbo' phages, and infects model laboratory strains and clinical isolates from cystic fibrosis patients.</title>
        <authorList>
            <person name="Monson R."/>
            <person name="Foulds I."/>
            <person name="Foweraker J."/>
            <person name="Welch M."/>
            <person name="Salmond G.P."/>
        </authorList>
    </citation>
    <scope>NUCLEOTIDE SEQUENCE [LARGE SCALE GENOMIC DNA]</scope>
</reference>
<protein>
    <submittedName>
        <fullName evidence="1">Uncharacterized protein 115</fullName>
    </submittedName>
</protein>
<dbReference type="Proteomes" id="UP000008388">
    <property type="component" value="Segment"/>
</dbReference>
<dbReference type="EMBL" id="HQ630627">
    <property type="protein sequence ID" value="AEH03539.1"/>
    <property type="molecule type" value="Genomic_DNA"/>
</dbReference>
<dbReference type="GeneID" id="26643644"/>